<sequence length="234" mass="26423">MSAEQHLNGLWDELVPVMKEVADVFDRGGDDPEDSRSWRLAEMVGSRWVKLMWTWQKACSLGENYEARRQDRRDAADVQRRFLMALRRLFDRHHESASLETPRLFLCDQARRIRSKKQSNRGEDVEDEDDTTETASACSPRVEEGDFEAVDMKAQENMASDPQLDGLVSLVDSGDGSQFPMEGCDVQEHAGEANGEGAEAQDGDDEEKEVDDDDGEEGAEAQDENWPRILASRP</sequence>
<feature type="region of interest" description="Disordered" evidence="1">
    <location>
        <begin position="158"/>
        <end position="234"/>
    </location>
</feature>
<dbReference type="Proteomes" id="UP000053789">
    <property type="component" value="Unassembled WGS sequence"/>
</dbReference>
<proteinExistence type="predicted"/>
<dbReference type="VEuPathDB" id="FungiDB:Z519_10483"/>
<evidence type="ECO:0000256" key="1">
    <source>
        <dbReference type="SAM" id="MobiDB-lite"/>
    </source>
</evidence>
<dbReference type="AlphaFoldDB" id="A0A0D2H6X3"/>
<dbReference type="HOGENOM" id="CLU_083657_0_0_1"/>
<evidence type="ECO:0000313" key="2">
    <source>
        <dbReference type="EMBL" id="KIW88998.1"/>
    </source>
</evidence>
<feature type="region of interest" description="Disordered" evidence="1">
    <location>
        <begin position="116"/>
        <end position="144"/>
    </location>
</feature>
<accession>A0A0D2H6X3</accession>
<protein>
    <submittedName>
        <fullName evidence="2">Uncharacterized protein</fullName>
    </submittedName>
</protein>
<dbReference type="EMBL" id="KN846997">
    <property type="protein sequence ID" value="KIW88998.1"/>
    <property type="molecule type" value="Genomic_DNA"/>
</dbReference>
<keyword evidence="3" id="KW-1185">Reference proteome</keyword>
<evidence type="ECO:0000313" key="3">
    <source>
        <dbReference type="Proteomes" id="UP000053789"/>
    </source>
</evidence>
<organism evidence="2 3">
    <name type="scientific">Cladophialophora bantiana (strain ATCC 10958 / CBS 173.52 / CDC B-1940 / NIH 8579)</name>
    <name type="common">Xylohypha bantiana</name>
    <dbReference type="NCBI Taxonomy" id="1442370"/>
    <lineage>
        <taxon>Eukaryota</taxon>
        <taxon>Fungi</taxon>
        <taxon>Dikarya</taxon>
        <taxon>Ascomycota</taxon>
        <taxon>Pezizomycotina</taxon>
        <taxon>Eurotiomycetes</taxon>
        <taxon>Chaetothyriomycetidae</taxon>
        <taxon>Chaetothyriales</taxon>
        <taxon>Herpotrichiellaceae</taxon>
        <taxon>Cladophialophora</taxon>
    </lineage>
</organism>
<dbReference type="GeneID" id="27703411"/>
<feature type="compositionally biased region" description="Acidic residues" evidence="1">
    <location>
        <begin position="199"/>
        <end position="223"/>
    </location>
</feature>
<dbReference type="RefSeq" id="XP_016615667.1">
    <property type="nucleotide sequence ID" value="XM_016768199.1"/>
</dbReference>
<reference evidence="2" key="1">
    <citation type="submission" date="2015-01" db="EMBL/GenBank/DDBJ databases">
        <title>The Genome Sequence of Cladophialophora bantiana CBS 173.52.</title>
        <authorList>
            <consortium name="The Broad Institute Genomics Platform"/>
            <person name="Cuomo C."/>
            <person name="de Hoog S."/>
            <person name="Gorbushina A."/>
            <person name="Stielow B."/>
            <person name="Teixiera M."/>
            <person name="Abouelleil A."/>
            <person name="Chapman S.B."/>
            <person name="Priest M."/>
            <person name="Young S.K."/>
            <person name="Wortman J."/>
            <person name="Nusbaum C."/>
            <person name="Birren B."/>
        </authorList>
    </citation>
    <scope>NUCLEOTIDE SEQUENCE [LARGE SCALE GENOMIC DNA]</scope>
    <source>
        <strain evidence="2">CBS 173.52</strain>
    </source>
</reference>
<gene>
    <name evidence="2" type="ORF">Z519_10483</name>
</gene>
<dbReference type="OrthoDB" id="10409839at2759"/>
<name>A0A0D2H6X3_CLAB1</name>